<dbReference type="AlphaFoldDB" id="A0A0R1I188"/>
<name>A0A0R1I188_9LACO</name>
<dbReference type="Proteomes" id="UP000050911">
    <property type="component" value="Unassembled WGS sequence"/>
</dbReference>
<organism evidence="1 2">
    <name type="scientific">Secundilactobacillus kimchicus JCM 15530</name>
    <dbReference type="NCBI Taxonomy" id="1302272"/>
    <lineage>
        <taxon>Bacteria</taxon>
        <taxon>Bacillati</taxon>
        <taxon>Bacillota</taxon>
        <taxon>Bacilli</taxon>
        <taxon>Lactobacillales</taxon>
        <taxon>Lactobacillaceae</taxon>
        <taxon>Secundilactobacillus</taxon>
    </lineage>
</organism>
<accession>A0A0R1I188</accession>
<evidence type="ECO:0000313" key="1">
    <source>
        <dbReference type="EMBL" id="KRK49514.1"/>
    </source>
</evidence>
<protein>
    <submittedName>
        <fullName evidence="1">Uncharacterized protein</fullName>
    </submittedName>
</protein>
<dbReference type="STRING" id="1302272.FC96_GL000446"/>
<keyword evidence="2" id="KW-1185">Reference proteome</keyword>
<dbReference type="PATRIC" id="fig|1302272.5.peg.444"/>
<proteinExistence type="predicted"/>
<sequence length="68" mass="7650">MSNRSEIVAELQDASTALDALKTTECKRIKKTADTVVIQPEFGFQMQLLSRKCDQLQMILEAMEASED</sequence>
<evidence type="ECO:0000313" key="2">
    <source>
        <dbReference type="Proteomes" id="UP000050911"/>
    </source>
</evidence>
<reference evidence="1 2" key="1">
    <citation type="journal article" date="2015" name="Genome Announc.">
        <title>Expanding the biotechnology potential of lactobacilli through comparative genomics of 213 strains and associated genera.</title>
        <authorList>
            <person name="Sun Z."/>
            <person name="Harris H.M."/>
            <person name="McCann A."/>
            <person name="Guo C."/>
            <person name="Argimon S."/>
            <person name="Zhang W."/>
            <person name="Yang X."/>
            <person name="Jeffery I.B."/>
            <person name="Cooney J.C."/>
            <person name="Kagawa T.F."/>
            <person name="Liu W."/>
            <person name="Song Y."/>
            <person name="Salvetti E."/>
            <person name="Wrobel A."/>
            <person name="Rasinkangas P."/>
            <person name="Parkhill J."/>
            <person name="Rea M.C."/>
            <person name="O'Sullivan O."/>
            <person name="Ritari J."/>
            <person name="Douillard F.P."/>
            <person name="Paul Ross R."/>
            <person name="Yang R."/>
            <person name="Briner A.E."/>
            <person name="Felis G.E."/>
            <person name="de Vos W.M."/>
            <person name="Barrangou R."/>
            <person name="Klaenhammer T.R."/>
            <person name="Caufield P.W."/>
            <person name="Cui Y."/>
            <person name="Zhang H."/>
            <person name="O'Toole P.W."/>
        </authorList>
    </citation>
    <scope>NUCLEOTIDE SEQUENCE [LARGE SCALE GENOMIC DNA]</scope>
    <source>
        <strain evidence="1 2">JCM 15530</strain>
    </source>
</reference>
<dbReference type="RefSeq" id="WP_056941831.1">
    <property type="nucleotide sequence ID" value="NZ_AZCX01000001.1"/>
</dbReference>
<dbReference type="EMBL" id="AZCX01000001">
    <property type="protein sequence ID" value="KRK49514.1"/>
    <property type="molecule type" value="Genomic_DNA"/>
</dbReference>
<gene>
    <name evidence="1" type="ORF">FC96_GL000446</name>
</gene>
<comment type="caution">
    <text evidence="1">The sequence shown here is derived from an EMBL/GenBank/DDBJ whole genome shotgun (WGS) entry which is preliminary data.</text>
</comment>
<dbReference type="OrthoDB" id="2302022at2"/>